<keyword evidence="2" id="KW-1185">Reference proteome</keyword>
<reference evidence="1" key="1">
    <citation type="submission" date="2018-04" db="EMBL/GenBank/DDBJ databases">
        <title>Whole genome sequencing of Hypsizygus marmoreus.</title>
        <authorList>
            <person name="Choi I.-G."/>
            <person name="Min B."/>
            <person name="Kim J.-G."/>
            <person name="Kim S."/>
            <person name="Oh Y.-L."/>
            <person name="Kong W.-S."/>
            <person name="Park H."/>
            <person name="Jeong J."/>
            <person name="Song E.-S."/>
        </authorList>
    </citation>
    <scope>NUCLEOTIDE SEQUENCE [LARGE SCALE GENOMIC DNA]</scope>
    <source>
        <strain evidence="1">51987-8</strain>
    </source>
</reference>
<protein>
    <recommendedName>
        <fullName evidence="3">F-box domain-containing protein</fullName>
    </recommendedName>
</protein>
<dbReference type="EMBL" id="LUEZ02000007">
    <property type="protein sequence ID" value="RDB30188.1"/>
    <property type="molecule type" value="Genomic_DNA"/>
</dbReference>
<proteinExistence type="predicted"/>
<organism evidence="1 2">
    <name type="scientific">Hypsizygus marmoreus</name>
    <name type="common">White beech mushroom</name>
    <name type="synonym">Agaricus marmoreus</name>
    <dbReference type="NCBI Taxonomy" id="39966"/>
    <lineage>
        <taxon>Eukaryota</taxon>
        <taxon>Fungi</taxon>
        <taxon>Dikarya</taxon>
        <taxon>Basidiomycota</taxon>
        <taxon>Agaricomycotina</taxon>
        <taxon>Agaricomycetes</taxon>
        <taxon>Agaricomycetidae</taxon>
        <taxon>Agaricales</taxon>
        <taxon>Tricholomatineae</taxon>
        <taxon>Lyophyllaceae</taxon>
        <taxon>Hypsizygus</taxon>
    </lineage>
</organism>
<dbReference type="InParanoid" id="A0A369K8E3"/>
<comment type="caution">
    <text evidence="1">The sequence shown here is derived from an EMBL/GenBank/DDBJ whole genome shotgun (WGS) entry which is preliminary data.</text>
</comment>
<dbReference type="AlphaFoldDB" id="A0A369K8E3"/>
<dbReference type="OrthoDB" id="2919154at2759"/>
<accession>A0A369K8E3</accession>
<evidence type="ECO:0000313" key="2">
    <source>
        <dbReference type="Proteomes" id="UP000076154"/>
    </source>
</evidence>
<evidence type="ECO:0008006" key="3">
    <source>
        <dbReference type="Google" id="ProtNLM"/>
    </source>
</evidence>
<gene>
    <name evidence="1" type="ORF">Hypma_012371</name>
</gene>
<evidence type="ECO:0000313" key="1">
    <source>
        <dbReference type="EMBL" id="RDB30188.1"/>
    </source>
</evidence>
<name>A0A369K8E3_HYPMA</name>
<sequence>MPFPSQFSPEIMDDVVDHLSDDTFALKHCSLVSQTFRPRSQMHLYSTIEIDFTRSRRHGHKHPLWSFLNVLTPRLAYCIRNLSIVNYAEDVQNGGGEFGRREEHAFPLLFKQLHTLYSFRLLVEDDYDYGSAPTKLSSSVTSALLAMIESTKVVELTLTNLGDFPVDKLTLHCPYLKRLMLRLNGEVKDEDVLVQARFPPMMIPQETTAEKGHLETLEINVVSNSHLGILYATSKLPESRITLSHLRELSIAGHCLSTALLVSSIMADAIDTLEQFTWAYEADFLLDDFGSDEMARAFPPNPLSLKVSFRHWHDEEPLHLFWLYTGLKNTRRPCNRLEDIVILLTINPYADLIYTDFWINCYSWASSIDALLAGPEYLNLRQVAIFVEYSSLSGKQRLPISYLEVLSMQLKEKLLLLLEKGVLSVQWMLVEENVADRDLLQAVL</sequence>
<dbReference type="Proteomes" id="UP000076154">
    <property type="component" value="Unassembled WGS sequence"/>
</dbReference>